<dbReference type="RefSeq" id="WP_307503712.1">
    <property type="nucleotide sequence ID" value="NZ_BAAACE010000028.1"/>
</dbReference>
<feature type="signal peptide" evidence="1">
    <location>
        <begin position="1"/>
        <end position="24"/>
    </location>
</feature>
<comment type="caution">
    <text evidence="2">The sequence shown here is derived from an EMBL/GenBank/DDBJ whole genome shotgun (WGS) entry which is preliminary data.</text>
</comment>
<sequence>MNIKIYKKLAIVLTLSFVVFSATGCQSIDNQSMIDKTDSQKDYSISAITEDIASAFKTIASDIIGFTKGFVGDEDFRKQEIEKIKELPQNIKNNINIFEKTSDGIELNEDNGVVKGVSDSYQKVKDSVGGIIDDVKK</sequence>
<evidence type="ECO:0000256" key="1">
    <source>
        <dbReference type="SAM" id="SignalP"/>
    </source>
</evidence>
<dbReference type="PROSITE" id="PS51257">
    <property type="entry name" value="PROKAR_LIPOPROTEIN"/>
    <property type="match status" value="1"/>
</dbReference>
<keyword evidence="3" id="KW-1185">Reference proteome</keyword>
<name>A0ABU0MZ91_9FIRM</name>
<dbReference type="EMBL" id="JAUSWG010000003">
    <property type="protein sequence ID" value="MDQ0555786.1"/>
    <property type="molecule type" value="Genomic_DNA"/>
</dbReference>
<feature type="chain" id="PRO_5045215273" description="Lipoprotein" evidence="1">
    <location>
        <begin position="25"/>
        <end position="137"/>
    </location>
</feature>
<gene>
    <name evidence="2" type="ORF">QOZ92_000899</name>
</gene>
<reference evidence="2 3" key="1">
    <citation type="submission" date="2023-07" db="EMBL/GenBank/DDBJ databases">
        <title>Genomic Encyclopedia of Type Strains, Phase IV (KMG-IV): sequencing the most valuable type-strain genomes for metagenomic binning, comparative biology and taxonomic classification.</title>
        <authorList>
            <person name="Goeker M."/>
        </authorList>
    </citation>
    <scope>NUCLEOTIDE SEQUENCE [LARGE SCALE GENOMIC DNA]</scope>
    <source>
        <strain evidence="2 3">DSM 15049</strain>
    </source>
</reference>
<protein>
    <recommendedName>
        <fullName evidence="4">Lipoprotein</fullName>
    </recommendedName>
</protein>
<accession>A0ABU0MZ91</accession>
<evidence type="ECO:0000313" key="3">
    <source>
        <dbReference type="Proteomes" id="UP001232584"/>
    </source>
</evidence>
<keyword evidence="1" id="KW-0732">Signal</keyword>
<evidence type="ECO:0008006" key="4">
    <source>
        <dbReference type="Google" id="ProtNLM"/>
    </source>
</evidence>
<evidence type="ECO:0000313" key="2">
    <source>
        <dbReference type="EMBL" id="MDQ0555786.1"/>
    </source>
</evidence>
<proteinExistence type="predicted"/>
<organism evidence="2 3">
    <name type="scientific">Paraclostridium ghonii</name>
    <dbReference type="NCBI Taxonomy" id="29358"/>
    <lineage>
        <taxon>Bacteria</taxon>
        <taxon>Bacillati</taxon>
        <taxon>Bacillota</taxon>
        <taxon>Clostridia</taxon>
        <taxon>Peptostreptococcales</taxon>
        <taxon>Peptostreptococcaceae</taxon>
        <taxon>Paraclostridium</taxon>
    </lineage>
</organism>
<dbReference type="Proteomes" id="UP001232584">
    <property type="component" value="Unassembled WGS sequence"/>
</dbReference>